<gene>
    <name evidence="2" type="ORF">ACFP3U_21285</name>
</gene>
<dbReference type="Proteomes" id="UP001595975">
    <property type="component" value="Unassembled WGS sequence"/>
</dbReference>
<evidence type="ECO:0000256" key="1">
    <source>
        <dbReference type="SAM" id="Phobius"/>
    </source>
</evidence>
<protein>
    <submittedName>
        <fullName evidence="2">DUF2304 domain-containing protein</fullName>
    </submittedName>
</protein>
<dbReference type="EMBL" id="JBHSOF010000028">
    <property type="protein sequence ID" value="MFC5665498.1"/>
    <property type="molecule type" value="Genomic_DNA"/>
</dbReference>
<evidence type="ECO:0000313" key="2">
    <source>
        <dbReference type="EMBL" id="MFC5665498.1"/>
    </source>
</evidence>
<feature type="transmembrane region" description="Helical" evidence="1">
    <location>
        <begin position="70"/>
        <end position="88"/>
    </location>
</feature>
<keyword evidence="1" id="KW-1133">Transmembrane helix</keyword>
<reference evidence="3" key="1">
    <citation type="journal article" date="2019" name="Int. J. Syst. Evol. Microbiol.">
        <title>The Global Catalogue of Microorganisms (GCM) 10K type strain sequencing project: providing services to taxonomists for standard genome sequencing and annotation.</title>
        <authorList>
            <consortium name="The Broad Institute Genomics Platform"/>
            <consortium name="The Broad Institute Genome Sequencing Center for Infectious Disease"/>
            <person name="Wu L."/>
            <person name="Ma J."/>
        </authorList>
    </citation>
    <scope>NUCLEOTIDE SEQUENCE [LARGE SCALE GENOMIC DNA]</scope>
    <source>
        <strain evidence="3">CGMCC 4.1437</strain>
    </source>
</reference>
<dbReference type="InterPro" id="IPR019277">
    <property type="entry name" value="DUF2304"/>
</dbReference>
<keyword evidence="3" id="KW-1185">Reference proteome</keyword>
<comment type="caution">
    <text evidence="2">The sequence shown here is derived from an EMBL/GenBank/DDBJ whole genome shotgun (WGS) entry which is preliminary data.</text>
</comment>
<dbReference type="Pfam" id="PF10066">
    <property type="entry name" value="DUF2304"/>
    <property type="match status" value="1"/>
</dbReference>
<sequence>MKYIWIQLVLLVGTGTLVLAFVRNWDRAHTRAWKRMAFFAFVLANVYAVFRPQDVTWVANQLGVGRGTDLVLYLLVVGMAFMTLNTFMRFRSLEKKLTDLARSVAVNDGQRVNNDRFGDELGAVRAESEKVSRN</sequence>
<keyword evidence="1" id="KW-0472">Membrane</keyword>
<dbReference type="RefSeq" id="WP_380227186.1">
    <property type="nucleotide sequence ID" value="NZ_JBHSOF010000028.1"/>
</dbReference>
<accession>A0ABW0X6W7</accession>
<evidence type="ECO:0000313" key="3">
    <source>
        <dbReference type="Proteomes" id="UP001595975"/>
    </source>
</evidence>
<name>A0ABW0X6W7_9ACTN</name>
<feature type="transmembrane region" description="Helical" evidence="1">
    <location>
        <begin position="32"/>
        <end position="50"/>
    </location>
</feature>
<organism evidence="2 3">
    <name type="scientific">Kitasatospora misakiensis</name>
    <dbReference type="NCBI Taxonomy" id="67330"/>
    <lineage>
        <taxon>Bacteria</taxon>
        <taxon>Bacillati</taxon>
        <taxon>Actinomycetota</taxon>
        <taxon>Actinomycetes</taxon>
        <taxon>Kitasatosporales</taxon>
        <taxon>Streptomycetaceae</taxon>
        <taxon>Kitasatospora</taxon>
    </lineage>
</organism>
<keyword evidence="1" id="KW-0812">Transmembrane</keyword>
<feature type="transmembrane region" description="Helical" evidence="1">
    <location>
        <begin position="6"/>
        <end position="25"/>
    </location>
</feature>
<proteinExistence type="predicted"/>